<protein>
    <submittedName>
        <fullName evidence="1">Uncharacterized protein</fullName>
    </submittedName>
</protein>
<evidence type="ECO:0000313" key="2">
    <source>
        <dbReference type="Proteomes" id="UP001186974"/>
    </source>
</evidence>
<proteinExistence type="predicted"/>
<keyword evidence="2" id="KW-1185">Reference proteome</keyword>
<accession>A0ACC3D5V6</accession>
<comment type="caution">
    <text evidence="1">The sequence shown here is derived from an EMBL/GenBank/DDBJ whole genome shotgun (WGS) entry which is preliminary data.</text>
</comment>
<reference evidence="1" key="1">
    <citation type="submission" date="2024-09" db="EMBL/GenBank/DDBJ databases">
        <title>Black Yeasts Isolated from many extreme environments.</title>
        <authorList>
            <person name="Coleine C."/>
            <person name="Stajich J.E."/>
            <person name="Selbmann L."/>
        </authorList>
    </citation>
    <scope>NUCLEOTIDE SEQUENCE</scope>
    <source>
        <strain evidence="1">CCFEE 5737</strain>
    </source>
</reference>
<sequence>MLGTFHVLKAADPDVHYEYPRTENVTSVIIPTLYWQSMDRQDHRNLMWLAWLSPTLILLILVIFASCVLAMKCGPPSTVERLRRIFTWLYDNDHCQIVMTVYFSLTYMTISLTLVLTKIGEWTGHDMRWARFISAPALYVFALIYCEIAFPVAAVWYVVEAYLKRRSSVSDSCFFMPCSPYSIWDSDQLLALLLGCVAGLVVEGPLAWRLVKKKWVANRVFTQEMERRFRALQGRTADAGDTDQVVRTPEEGIEL</sequence>
<dbReference type="EMBL" id="JAWDJW010007424">
    <property type="protein sequence ID" value="KAK3062186.1"/>
    <property type="molecule type" value="Genomic_DNA"/>
</dbReference>
<dbReference type="Proteomes" id="UP001186974">
    <property type="component" value="Unassembled WGS sequence"/>
</dbReference>
<gene>
    <name evidence="1" type="ORF">LTS18_004647</name>
</gene>
<evidence type="ECO:0000313" key="1">
    <source>
        <dbReference type="EMBL" id="KAK3062186.1"/>
    </source>
</evidence>
<organism evidence="1 2">
    <name type="scientific">Coniosporium uncinatum</name>
    <dbReference type="NCBI Taxonomy" id="93489"/>
    <lineage>
        <taxon>Eukaryota</taxon>
        <taxon>Fungi</taxon>
        <taxon>Dikarya</taxon>
        <taxon>Ascomycota</taxon>
        <taxon>Pezizomycotina</taxon>
        <taxon>Dothideomycetes</taxon>
        <taxon>Dothideomycetes incertae sedis</taxon>
        <taxon>Coniosporium</taxon>
    </lineage>
</organism>
<name>A0ACC3D5V6_9PEZI</name>